<keyword evidence="1" id="KW-0175">Coiled coil</keyword>
<proteinExistence type="predicted"/>
<organism evidence="2 3">
    <name type="scientific">Actinomadura rugatobispora</name>
    <dbReference type="NCBI Taxonomy" id="1994"/>
    <lineage>
        <taxon>Bacteria</taxon>
        <taxon>Bacillati</taxon>
        <taxon>Actinomycetota</taxon>
        <taxon>Actinomycetes</taxon>
        <taxon>Streptosporangiales</taxon>
        <taxon>Thermomonosporaceae</taxon>
        <taxon>Actinomadura</taxon>
    </lineage>
</organism>
<dbReference type="RefSeq" id="WP_378285300.1">
    <property type="nucleotide sequence ID" value="NZ_JBHSON010000043.1"/>
</dbReference>
<name>A0ABW1A3L1_9ACTN</name>
<gene>
    <name evidence="2" type="ORF">ACFPZN_28450</name>
</gene>
<evidence type="ECO:0000256" key="1">
    <source>
        <dbReference type="SAM" id="Coils"/>
    </source>
</evidence>
<comment type="caution">
    <text evidence="2">The sequence shown here is derived from an EMBL/GenBank/DDBJ whole genome shotgun (WGS) entry which is preliminary data.</text>
</comment>
<dbReference type="Proteomes" id="UP001596074">
    <property type="component" value="Unassembled WGS sequence"/>
</dbReference>
<sequence>MQLLFSGEVHVHYSQVYVHSSQSFGSSLRDCFAGQVNGLCGAAEPGMLFLTTGLHTGNVGFAVESHDEPPLIDDGAWEEIVEVSFTPETDDVVLMQWAGEARWDLELDRVDYRVRCCASGMRAARDADTRLEDEPLIDRYLLQFWPAPPEPDRVLKQTTEIAAYWHEFARGLPPAPTPAERAEAARLAELEKERKQEREQEKARLRSEMLLWGGQLPSERLRRVAGNAPGLVRLDRDLAESIAATDPELQRDIARWAARRAYQVAGLTGIDWIAPALAAMQQGRDLPPPFDDFEQVWPRLFADESVPRTTVTLPQGEVDNFSQQAAAVPALLGAVSADPLQAALDALYAAAAAFGTDYRGLFQQVRDAFDL</sequence>
<keyword evidence="3" id="KW-1185">Reference proteome</keyword>
<reference evidence="3" key="1">
    <citation type="journal article" date="2019" name="Int. J. Syst. Evol. Microbiol.">
        <title>The Global Catalogue of Microorganisms (GCM) 10K type strain sequencing project: providing services to taxonomists for standard genome sequencing and annotation.</title>
        <authorList>
            <consortium name="The Broad Institute Genomics Platform"/>
            <consortium name="The Broad Institute Genome Sequencing Center for Infectious Disease"/>
            <person name="Wu L."/>
            <person name="Ma J."/>
        </authorList>
    </citation>
    <scope>NUCLEOTIDE SEQUENCE [LARGE SCALE GENOMIC DNA]</scope>
    <source>
        <strain evidence="3">KCTC 42087</strain>
    </source>
</reference>
<dbReference type="EMBL" id="JBHSON010000043">
    <property type="protein sequence ID" value="MFC5749572.1"/>
    <property type="molecule type" value="Genomic_DNA"/>
</dbReference>
<evidence type="ECO:0000313" key="2">
    <source>
        <dbReference type="EMBL" id="MFC5749572.1"/>
    </source>
</evidence>
<protein>
    <submittedName>
        <fullName evidence="2">Uncharacterized protein</fullName>
    </submittedName>
</protein>
<evidence type="ECO:0000313" key="3">
    <source>
        <dbReference type="Proteomes" id="UP001596074"/>
    </source>
</evidence>
<feature type="coiled-coil region" evidence="1">
    <location>
        <begin position="180"/>
        <end position="208"/>
    </location>
</feature>
<accession>A0ABW1A3L1</accession>